<dbReference type="AlphaFoldDB" id="A0A132ACA9"/>
<dbReference type="PANTHER" id="PTHR11215:SF1">
    <property type="entry name" value="MYG1 EXONUCLEASE"/>
    <property type="match status" value="1"/>
</dbReference>
<gene>
    <name evidence="2" type="ORF">QR98_0071460</name>
</gene>
<evidence type="ECO:0000256" key="1">
    <source>
        <dbReference type="ARBA" id="ARBA00010105"/>
    </source>
</evidence>
<accession>A0A132ACA9</accession>
<comment type="caution">
    <text evidence="2">The sequence shown here is derived from an EMBL/GenBank/DDBJ whole genome shotgun (WGS) entry which is preliminary data.</text>
</comment>
<sequence>MTSSSHTQKTLIGTHSGQFHCDDALACFLIKQLKPYRNSEIIRTRDAEELEKCEIVVDVGFVYDHTLKRYDHHQKTFNLQLKDILPHKTFGNIKLSSAGLIYAHYGHEIIAEILMSNSSDSNIDAVFDYVYENFIKEIDAIDNGIDMFDDQEPRYRINTNLSNRVRSLNPAWNEEQSHQISYRQFLKAIEITGQEFLDIVKYCGNSWLLAREFVLSAYEKRFEIDQKGRIMILNREVPFLEHLFEIKKLRQDNNIPSFVICFNGKEKSWRVRAVPVSPKSFECNVLLHKDWRGLPVEEIEHISQIKGCIFVHNFGFIGGNKTLEGAVEMAIRSLE</sequence>
<evidence type="ECO:0000313" key="3">
    <source>
        <dbReference type="Proteomes" id="UP000616769"/>
    </source>
</evidence>
<reference evidence="2 3" key="1">
    <citation type="journal article" date="2015" name="Parasit. Vectors">
        <title>Draft genome of the scabies mite.</title>
        <authorList>
            <person name="Rider S.D.Jr."/>
            <person name="Morgan M.S."/>
            <person name="Arlian L.G."/>
        </authorList>
    </citation>
    <scope>NUCLEOTIDE SEQUENCE [LARGE SCALE GENOMIC DNA]</scope>
    <source>
        <strain evidence="2">Arlian Lab</strain>
    </source>
</reference>
<dbReference type="InterPro" id="IPR003226">
    <property type="entry name" value="MYG1_exonuclease"/>
</dbReference>
<evidence type="ECO:0000313" key="2">
    <source>
        <dbReference type="EMBL" id="KPM08624.1"/>
    </source>
</evidence>
<dbReference type="Pfam" id="PF03690">
    <property type="entry name" value="MYG1_exonuc"/>
    <property type="match status" value="1"/>
</dbReference>
<dbReference type="Proteomes" id="UP000616769">
    <property type="component" value="Unassembled WGS sequence"/>
</dbReference>
<dbReference type="GO" id="GO:0005737">
    <property type="term" value="C:cytoplasm"/>
    <property type="evidence" value="ECO:0007669"/>
    <property type="project" value="TreeGrafter"/>
</dbReference>
<dbReference type="EMBL" id="JXLN01012564">
    <property type="protein sequence ID" value="KPM08624.1"/>
    <property type="molecule type" value="Genomic_DNA"/>
</dbReference>
<dbReference type="PANTHER" id="PTHR11215">
    <property type="entry name" value="METAL DEPENDENT HYDROLASE - RELATED"/>
    <property type="match status" value="1"/>
</dbReference>
<comment type="similarity">
    <text evidence="1">Belongs to the MYG1 family.</text>
</comment>
<dbReference type="GO" id="GO:0005634">
    <property type="term" value="C:nucleus"/>
    <property type="evidence" value="ECO:0007669"/>
    <property type="project" value="TreeGrafter"/>
</dbReference>
<organism evidence="2 3">
    <name type="scientific">Sarcoptes scabiei</name>
    <name type="common">Itch mite</name>
    <name type="synonym">Acarus scabiei</name>
    <dbReference type="NCBI Taxonomy" id="52283"/>
    <lineage>
        <taxon>Eukaryota</taxon>
        <taxon>Metazoa</taxon>
        <taxon>Ecdysozoa</taxon>
        <taxon>Arthropoda</taxon>
        <taxon>Chelicerata</taxon>
        <taxon>Arachnida</taxon>
        <taxon>Acari</taxon>
        <taxon>Acariformes</taxon>
        <taxon>Sarcoptiformes</taxon>
        <taxon>Astigmata</taxon>
        <taxon>Psoroptidia</taxon>
        <taxon>Sarcoptoidea</taxon>
        <taxon>Sarcoptidae</taxon>
        <taxon>Sarcoptinae</taxon>
        <taxon>Sarcoptes</taxon>
    </lineage>
</organism>
<dbReference type="VEuPathDB" id="VectorBase:SSCA007577"/>
<name>A0A132ACA9_SARSC</name>
<proteinExistence type="inferred from homology"/>
<protein>
    <submittedName>
        <fullName evidence="2">UPF0160 protein MYG1, mitochondrial-like protein</fullName>
    </submittedName>
</protein>
<dbReference type="OrthoDB" id="10265310at2759"/>